<dbReference type="GO" id="GO:0004540">
    <property type="term" value="F:RNA nuclease activity"/>
    <property type="evidence" value="ECO:0007669"/>
    <property type="project" value="InterPro"/>
</dbReference>
<evidence type="ECO:0000256" key="3">
    <source>
        <dbReference type="ARBA" id="ARBA00022722"/>
    </source>
</evidence>
<evidence type="ECO:0000256" key="2">
    <source>
        <dbReference type="ARBA" id="ARBA00022649"/>
    </source>
</evidence>
<dbReference type="PANTHER" id="PTHR34139:SF1">
    <property type="entry name" value="RNASE MJ1380-RELATED"/>
    <property type="match status" value="1"/>
</dbReference>
<comment type="similarity">
    <text evidence="6">Belongs to the HepT RNase toxin family.</text>
</comment>
<gene>
    <name evidence="7" type="ORF">CEE37_13415</name>
</gene>
<dbReference type="PANTHER" id="PTHR34139">
    <property type="entry name" value="UPF0331 PROTEIN MJ0127"/>
    <property type="match status" value="1"/>
</dbReference>
<dbReference type="GO" id="GO:0110001">
    <property type="term" value="C:toxin-antitoxin complex"/>
    <property type="evidence" value="ECO:0007669"/>
    <property type="project" value="InterPro"/>
</dbReference>
<keyword evidence="4" id="KW-0547">Nucleotide-binding</keyword>
<evidence type="ECO:0000256" key="6">
    <source>
        <dbReference type="ARBA" id="ARBA00024207"/>
    </source>
</evidence>
<dbReference type="Pfam" id="PF01934">
    <property type="entry name" value="HepT-like"/>
    <property type="match status" value="1"/>
</dbReference>
<evidence type="ECO:0000256" key="4">
    <source>
        <dbReference type="ARBA" id="ARBA00022741"/>
    </source>
</evidence>
<reference evidence="7 8" key="1">
    <citation type="submission" date="2017-06" db="EMBL/GenBank/DDBJ databases">
        <title>Novel microbial phyla capable of carbon fixation and sulfur reduction in deep-sea sediments.</title>
        <authorList>
            <person name="Huang J."/>
            <person name="Baker B."/>
            <person name="Wang Y."/>
        </authorList>
    </citation>
    <scope>NUCLEOTIDE SEQUENCE [LARGE SCALE GENOMIC DNA]</scope>
    <source>
        <strain evidence="7">B3_LCP</strain>
    </source>
</reference>
<dbReference type="AlphaFoldDB" id="A0A532USP2"/>
<dbReference type="Proteomes" id="UP000319619">
    <property type="component" value="Unassembled WGS sequence"/>
</dbReference>
<dbReference type="InterPro" id="IPR037038">
    <property type="entry name" value="HepT-like_sf"/>
</dbReference>
<dbReference type="EMBL" id="NJBN01000011">
    <property type="protein sequence ID" value="TKJ37955.1"/>
    <property type="molecule type" value="Genomic_DNA"/>
</dbReference>
<protein>
    <submittedName>
        <fullName evidence="7">Antitoxin</fullName>
    </submittedName>
</protein>
<dbReference type="GO" id="GO:0000166">
    <property type="term" value="F:nucleotide binding"/>
    <property type="evidence" value="ECO:0007669"/>
    <property type="project" value="UniProtKB-KW"/>
</dbReference>
<name>A0A532USP2_UNCL8</name>
<dbReference type="InterPro" id="IPR008201">
    <property type="entry name" value="HepT-like"/>
</dbReference>
<sequence>MYDVELVREILNQILLSTKTVAKRFASIASPEDFTISEKGLEKLDAICMQLIAIGESVKNLDKVTEGKLLSQYPQVTWNRVKGMRDILTHHYFDLDAEVVYSVCDTHIEELAQTIQRMITDLEDC</sequence>
<accession>A0A532USP2</accession>
<dbReference type="Gene3D" id="1.20.120.580">
    <property type="entry name" value="bsu32300-like"/>
    <property type="match status" value="1"/>
</dbReference>
<proteinExistence type="inferred from homology"/>
<keyword evidence="5" id="KW-0378">Hydrolase</keyword>
<evidence type="ECO:0000256" key="5">
    <source>
        <dbReference type="ARBA" id="ARBA00022801"/>
    </source>
</evidence>
<keyword evidence="3" id="KW-0540">Nuclease</keyword>
<evidence type="ECO:0000313" key="7">
    <source>
        <dbReference type="EMBL" id="TKJ37955.1"/>
    </source>
</evidence>
<keyword evidence="2" id="KW-1277">Toxin-antitoxin system</keyword>
<organism evidence="7 8">
    <name type="scientific">candidate division LCP-89 bacterium B3_LCP</name>
    <dbReference type="NCBI Taxonomy" id="2012998"/>
    <lineage>
        <taxon>Bacteria</taxon>
        <taxon>Pseudomonadati</taxon>
        <taxon>Bacteria division LCP-89</taxon>
    </lineage>
</organism>
<evidence type="ECO:0000256" key="1">
    <source>
        <dbReference type="ARBA" id="ARBA00022553"/>
    </source>
</evidence>
<comment type="caution">
    <text evidence="7">The sequence shown here is derived from an EMBL/GenBank/DDBJ whole genome shotgun (WGS) entry which is preliminary data.</text>
</comment>
<dbReference type="GO" id="GO:0016787">
    <property type="term" value="F:hydrolase activity"/>
    <property type="evidence" value="ECO:0007669"/>
    <property type="project" value="UniProtKB-KW"/>
</dbReference>
<evidence type="ECO:0000313" key="8">
    <source>
        <dbReference type="Proteomes" id="UP000319619"/>
    </source>
</evidence>
<keyword evidence="1" id="KW-0597">Phosphoprotein</keyword>
<dbReference type="InterPro" id="IPR051813">
    <property type="entry name" value="HepT_RNase_toxin"/>
</dbReference>